<dbReference type="RefSeq" id="WP_243319809.1">
    <property type="nucleotide sequence ID" value="NZ_JALGCL010000001.1"/>
</dbReference>
<dbReference type="EC" id="3.1.1.61" evidence="2"/>
<feature type="domain" description="CheB-type methylesterase" evidence="5">
    <location>
        <begin position="232"/>
        <end position="308"/>
    </location>
</feature>
<evidence type="ECO:0000313" key="7">
    <source>
        <dbReference type="Proteomes" id="UP001165423"/>
    </source>
</evidence>
<evidence type="ECO:0000256" key="3">
    <source>
        <dbReference type="ARBA" id="ARBA00048267"/>
    </source>
</evidence>
<keyword evidence="7" id="KW-1185">Reference proteome</keyword>
<dbReference type="Gene3D" id="3.40.50.180">
    <property type="entry name" value="Methylesterase CheB, C-terminal domain"/>
    <property type="match status" value="1"/>
</dbReference>
<organism evidence="6 7">
    <name type="scientific">Cognatiluteimonas sedimenti</name>
    <dbReference type="NCBI Taxonomy" id="2927791"/>
    <lineage>
        <taxon>Bacteria</taxon>
        <taxon>Pseudomonadati</taxon>
        <taxon>Pseudomonadota</taxon>
        <taxon>Gammaproteobacteria</taxon>
        <taxon>Lysobacterales</taxon>
        <taxon>Lysobacteraceae</taxon>
        <taxon>Cognatiluteimonas</taxon>
    </lineage>
</organism>
<comment type="catalytic activity">
    <reaction evidence="3">
        <text>[protein]-L-glutamate 5-O-methyl ester + H2O = L-glutamyl-[protein] + methanol + H(+)</text>
        <dbReference type="Rhea" id="RHEA:23236"/>
        <dbReference type="Rhea" id="RHEA-COMP:10208"/>
        <dbReference type="Rhea" id="RHEA-COMP:10311"/>
        <dbReference type="ChEBI" id="CHEBI:15377"/>
        <dbReference type="ChEBI" id="CHEBI:15378"/>
        <dbReference type="ChEBI" id="CHEBI:17790"/>
        <dbReference type="ChEBI" id="CHEBI:29973"/>
        <dbReference type="ChEBI" id="CHEBI:82795"/>
        <dbReference type="EC" id="3.1.1.61"/>
    </reaction>
</comment>
<keyword evidence="1" id="KW-0378">Hydrolase</keyword>
<dbReference type="Pfam" id="PF01339">
    <property type="entry name" value="CheB_methylest"/>
    <property type="match status" value="1"/>
</dbReference>
<evidence type="ECO:0000256" key="4">
    <source>
        <dbReference type="PROSITE-ProRule" id="PRU00050"/>
    </source>
</evidence>
<evidence type="ECO:0000256" key="1">
    <source>
        <dbReference type="ARBA" id="ARBA00022801"/>
    </source>
</evidence>
<name>A0ABT0A390_9GAMM</name>
<dbReference type="Proteomes" id="UP001165423">
    <property type="component" value="Unassembled WGS sequence"/>
</dbReference>
<sequence>MRVALLARPGTACDRLQAALREVGAEPVLVLDPTTGDCGTLQGAAPGAVLVALEPAVEEVLERFEAVLDDPAVTVVFDEAELAASREGWDAARWTRHLAAKLNRHDDVLPPGREESEPAFTFHGEPQRPDLYQRPDVDHDLDAIPLDFGIVSGPGSDAMQSGEDASMPSAPKQEEVLDLESWLGKVALENVEVPEADDAASSDRFRMDLDDIQVRTATLDLPQDRIEPEVGPQSGAVIVIAGVGGPDAVRQLLAAVPPRFPRPLLVRQRLDGGRHDRLVRQMQRATEMPVALAQPGEALEPGRVYIVPDAIAAALDGDVIRFVAMEPGQAIPVLLGLPAADSAILVLSGSDPALIDEVMAQALRGALVAGQSPDGCFDGEAAVALVARGGESGSPRELARRLSTRWLSLS</sequence>
<proteinExistence type="predicted"/>
<dbReference type="PROSITE" id="PS50122">
    <property type="entry name" value="CHEB"/>
    <property type="match status" value="1"/>
</dbReference>
<dbReference type="SUPFAM" id="SSF52738">
    <property type="entry name" value="Methylesterase CheB, C-terminal domain"/>
    <property type="match status" value="1"/>
</dbReference>
<comment type="caution">
    <text evidence="6">The sequence shown here is derived from an EMBL/GenBank/DDBJ whole genome shotgun (WGS) entry which is preliminary data.</text>
</comment>
<evidence type="ECO:0000256" key="2">
    <source>
        <dbReference type="ARBA" id="ARBA00039140"/>
    </source>
</evidence>
<accession>A0ABT0A390</accession>
<protein>
    <recommendedName>
        <fullName evidence="2">protein-glutamate methylesterase</fullName>
        <ecNumber evidence="2">3.1.1.61</ecNumber>
    </recommendedName>
</protein>
<dbReference type="InterPro" id="IPR000673">
    <property type="entry name" value="Sig_transdc_resp-reg_Me-estase"/>
</dbReference>
<comment type="caution">
    <text evidence="4">Lacks conserved residue(s) required for the propagation of feature annotation.</text>
</comment>
<evidence type="ECO:0000313" key="6">
    <source>
        <dbReference type="EMBL" id="MCJ0825448.1"/>
    </source>
</evidence>
<evidence type="ECO:0000259" key="5">
    <source>
        <dbReference type="PROSITE" id="PS50122"/>
    </source>
</evidence>
<dbReference type="InterPro" id="IPR035909">
    <property type="entry name" value="CheB_C"/>
</dbReference>
<dbReference type="PANTHER" id="PTHR42872">
    <property type="entry name" value="PROTEIN-GLUTAMATE METHYLESTERASE/PROTEIN-GLUTAMINE GLUTAMINASE"/>
    <property type="match status" value="1"/>
</dbReference>
<gene>
    <name evidence="6" type="ORF">MQC88_05665</name>
</gene>
<dbReference type="EMBL" id="JALGCL010000001">
    <property type="protein sequence ID" value="MCJ0825448.1"/>
    <property type="molecule type" value="Genomic_DNA"/>
</dbReference>
<dbReference type="PANTHER" id="PTHR42872:SF6">
    <property type="entry name" value="PROTEIN-GLUTAMATE METHYLESTERASE_PROTEIN-GLUTAMINE GLUTAMINASE"/>
    <property type="match status" value="1"/>
</dbReference>
<reference evidence="6 7" key="1">
    <citation type="submission" date="2022-03" db="EMBL/GenBank/DDBJ databases">
        <title>Luteimonas soily sp. nov., a novel bacterium isolated from the soil.</title>
        <authorList>
            <person name="Zhang X."/>
        </authorList>
    </citation>
    <scope>NUCLEOTIDE SEQUENCE [LARGE SCALE GENOMIC DNA]</scope>
    <source>
        <strain evidence="6 7">50</strain>
    </source>
</reference>